<proteinExistence type="predicted"/>
<organism evidence="3">
    <name type="scientific">marine metagenome</name>
    <dbReference type="NCBI Taxonomy" id="408172"/>
    <lineage>
        <taxon>unclassified sequences</taxon>
        <taxon>metagenomes</taxon>
        <taxon>ecological metagenomes</taxon>
    </lineage>
</organism>
<keyword evidence="2" id="KW-1133">Transmembrane helix</keyword>
<evidence type="ECO:0000313" key="3">
    <source>
        <dbReference type="EMBL" id="SVB40635.1"/>
    </source>
</evidence>
<keyword evidence="2" id="KW-0472">Membrane</keyword>
<feature type="region of interest" description="Disordered" evidence="1">
    <location>
        <begin position="83"/>
        <end position="106"/>
    </location>
</feature>
<evidence type="ECO:0000256" key="1">
    <source>
        <dbReference type="SAM" id="MobiDB-lite"/>
    </source>
</evidence>
<reference evidence="3" key="1">
    <citation type="submission" date="2018-05" db="EMBL/GenBank/DDBJ databases">
        <authorList>
            <person name="Lanie J.A."/>
            <person name="Ng W.-L."/>
            <person name="Kazmierczak K.M."/>
            <person name="Andrzejewski T.M."/>
            <person name="Davidsen T.M."/>
            <person name="Wayne K.J."/>
            <person name="Tettelin H."/>
            <person name="Glass J.I."/>
            <person name="Rusch D."/>
            <person name="Podicherti R."/>
            <person name="Tsui H.-C.T."/>
            <person name="Winkler M.E."/>
        </authorList>
    </citation>
    <scope>NUCLEOTIDE SEQUENCE</scope>
</reference>
<sequence>RITRTITVAPGTSVKVLLLQPPLTLGYSSNSVRVTIDGKTRYLANGYSPRLGNAFNTGHLQERVVLLSRSIDKTDLENKVTAKVRSSGGGGHHHGHGPGSPASGIASFETADSDLSDWNTHWLAYSSYDAIIMTGREWSAAPRNVRKAIERWMLCGGHLYVLGPGYQSAAVWPNVKVYFGSRKIRNMGLGSSCVFESDNDVARQGIVEDLNAKKETSIPLLGELREGVESLHYDDHHYYGYRGGPFGGDSESDFNRYFPVVDSSRVPVRLVVGLLTLFLILAGPVTLVFLSRKGKRSWFLWMLPAISFAVSALVFIMSFLSEGITPRIRLASVTLLDQVGQEATTIGGTAIYAPLSPGKLAFDGTSEVTPLYDPNSRELGGGRRVSWTDGGKQHFDGSWVSSRVPAHFAIRKSEHREERLEVNWLAGDIPEVLNGLGGHINELYLCRWDGTLFTGENITAGKKIKLREVTDARGRSNFRELPEFTKAVLDFRSLSGPYSGGTLPRTQLVAGVYWASLSNSPFLENPLEGRSAKLEVESHIVGILGYGDNGKPSP</sequence>
<feature type="transmembrane region" description="Helical" evidence="2">
    <location>
        <begin position="270"/>
        <end position="291"/>
    </location>
</feature>
<dbReference type="EMBL" id="UINC01040573">
    <property type="protein sequence ID" value="SVB40635.1"/>
    <property type="molecule type" value="Genomic_DNA"/>
</dbReference>
<name>A0A382DQZ2_9ZZZZ</name>
<feature type="transmembrane region" description="Helical" evidence="2">
    <location>
        <begin position="298"/>
        <end position="320"/>
    </location>
</feature>
<dbReference type="AlphaFoldDB" id="A0A382DQZ2"/>
<accession>A0A382DQZ2</accession>
<feature type="non-terminal residue" evidence="3">
    <location>
        <position position="1"/>
    </location>
</feature>
<gene>
    <name evidence="3" type="ORF">METZ01_LOCUS193489</name>
</gene>
<keyword evidence="2" id="KW-0812">Transmembrane</keyword>
<evidence type="ECO:0000256" key="2">
    <source>
        <dbReference type="SAM" id="Phobius"/>
    </source>
</evidence>
<protein>
    <submittedName>
        <fullName evidence="3">Uncharacterized protein</fullName>
    </submittedName>
</protein>